<name>A0A1M6JLF2_9FIRM</name>
<reference evidence="2" key="1">
    <citation type="submission" date="2016-11" db="EMBL/GenBank/DDBJ databases">
        <authorList>
            <person name="Varghese N."/>
            <person name="Submissions S."/>
        </authorList>
    </citation>
    <scope>NUCLEOTIDE SEQUENCE [LARGE SCALE GENOMIC DNA]</scope>
    <source>
        <strain evidence="2">DSM 17957</strain>
    </source>
</reference>
<sequence>METTGLLESIVHRDNLNLAYRQVKRNKGSHGVDNMSMEDSFNYLKENGRELIQDLLEG</sequence>
<organism evidence="1 2">
    <name type="scientific">Geosporobacter subterraneus DSM 17957</name>
    <dbReference type="NCBI Taxonomy" id="1121919"/>
    <lineage>
        <taxon>Bacteria</taxon>
        <taxon>Bacillati</taxon>
        <taxon>Bacillota</taxon>
        <taxon>Clostridia</taxon>
        <taxon>Peptostreptococcales</taxon>
        <taxon>Thermotaleaceae</taxon>
        <taxon>Geosporobacter</taxon>
    </lineage>
</organism>
<dbReference type="AlphaFoldDB" id="A0A1M6JLF2"/>
<evidence type="ECO:0000313" key="1">
    <source>
        <dbReference type="EMBL" id="SHJ47518.1"/>
    </source>
</evidence>
<gene>
    <name evidence="1" type="ORF">SAMN02745975_02182</name>
</gene>
<accession>A0A1M6JLF2</accession>
<evidence type="ECO:0000313" key="2">
    <source>
        <dbReference type="Proteomes" id="UP000184536"/>
    </source>
</evidence>
<dbReference type="Proteomes" id="UP000184536">
    <property type="component" value="Unassembled WGS sequence"/>
</dbReference>
<keyword evidence="2" id="KW-1185">Reference proteome</keyword>
<proteinExistence type="predicted"/>
<dbReference type="EMBL" id="FQZV01000026">
    <property type="protein sequence ID" value="SHJ47518.1"/>
    <property type="molecule type" value="Genomic_DNA"/>
</dbReference>
<dbReference type="RefSeq" id="WP_207650428.1">
    <property type="nucleotide sequence ID" value="NZ_FQZV01000026.1"/>
</dbReference>
<protein>
    <recommendedName>
        <fullName evidence="3">RNA-directed DNA polymerase</fullName>
    </recommendedName>
</protein>
<evidence type="ECO:0008006" key="3">
    <source>
        <dbReference type="Google" id="ProtNLM"/>
    </source>
</evidence>
<dbReference type="STRING" id="1121919.SAMN02745975_02182"/>